<keyword evidence="5 12" id="KW-0963">Cytoplasm</keyword>
<feature type="binding site" evidence="12 15">
    <location>
        <position position="46"/>
    </location>
    <ligand>
        <name>pyruvate</name>
        <dbReference type="ChEBI" id="CHEBI:15361"/>
    </ligand>
</feature>
<dbReference type="GO" id="GO:0005829">
    <property type="term" value="C:cytosol"/>
    <property type="evidence" value="ECO:0007669"/>
    <property type="project" value="TreeGrafter"/>
</dbReference>
<dbReference type="PROSITE" id="PS00665">
    <property type="entry name" value="DHDPS_1"/>
    <property type="match status" value="1"/>
</dbReference>
<feature type="site" description="Part of a proton relay during catalysis" evidence="12">
    <location>
        <position position="45"/>
    </location>
</feature>
<keyword evidence="10 12" id="KW-0704">Schiff base</keyword>
<gene>
    <name evidence="12" type="primary">dapA</name>
    <name evidence="16" type="ORF">H9L42_05225</name>
</gene>
<dbReference type="SUPFAM" id="SSF51569">
    <property type="entry name" value="Aldolase"/>
    <property type="match status" value="1"/>
</dbReference>
<dbReference type="GO" id="GO:0009089">
    <property type="term" value="P:lysine biosynthetic process via diaminopimelate"/>
    <property type="evidence" value="ECO:0007669"/>
    <property type="project" value="UniProtKB-UniRule"/>
</dbReference>
<comment type="caution">
    <text evidence="12">Was originally thought to be a dihydrodipicolinate synthase (DHDPS), catalyzing the condensation of (S)-aspartate-beta-semialdehyde [(S)-ASA] and pyruvate to dihydrodipicolinate (DHDP). However, it was shown in E.coli that the product of the enzymatic reaction is not dihydrodipicolinate but in fact (4S)-4-hydroxy-2,3,4,5-tetrahydro-(2S)-dipicolinic acid (HTPA), and that the consecutive dehydration reaction leading to DHDP is not spontaneous but catalyzed by DapB.</text>
</comment>
<evidence type="ECO:0000256" key="3">
    <source>
        <dbReference type="ARBA" id="ARBA00007592"/>
    </source>
</evidence>
<evidence type="ECO:0000256" key="14">
    <source>
        <dbReference type="PIRSR" id="PIRSR001365-1"/>
    </source>
</evidence>
<evidence type="ECO:0000256" key="10">
    <source>
        <dbReference type="ARBA" id="ARBA00023270"/>
    </source>
</evidence>
<comment type="subunit">
    <text evidence="12">Homotetramer; dimer of dimers.</text>
</comment>
<evidence type="ECO:0000256" key="9">
    <source>
        <dbReference type="ARBA" id="ARBA00023239"/>
    </source>
</evidence>
<dbReference type="PANTHER" id="PTHR12128">
    <property type="entry name" value="DIHYDRODIPICOLINATE SYNTHASE"/>
    <property type="match status" value="1"/>
</dbReference>
<dbReference type="GO" id="GO:0019877">
    <property type="term" value="P:diaminopimelate biosynthetic process"/>
    <property type="evidence" value="ECO:0007669"/>
    <property type="project" value="UniProtKB-UniRule"/>
</dbReference>
<comment type="subcellular location">
    <subcellularLocation>
        <location evidence="12">Cytoplasm</location>
    </subcellularLocation>
</comment>
<dbReference type="PRINTS" id="PR00146">
    <property type="entry name" value="DHPICSNTHASE"/>
</dbReference>
<keyword evidence="6 12" id="KW-0028">Amino-acid biosynthesis</keyword>
<dbReference type="NCBIfam" id="TIGR00674">
    <property type="entry name" value="dapA"/>
    <property type="match status" value="1"/>
</dbReference>
<comment type="catalytic activity">
    <reaction evidence="11 12">
        <text>L-aspartate 4-semialdehyde + pyruvate = (2S,4S)-4-hydroxy-2,3,4,5-tetrahydrodipicolinate + H2O + H(+)</text>
        <dbReference type="Rhea" id="RHEA:34171"/>
        <dbReference type="ChEBI" id="CHEBI:15361"/>
        <dbReference type="ChEBI" id="CHEBI:15377"/>
        <dbReference type="ChEBI" id="CHEBI:15378"/>
        <dbReference type="ChEBI" id="CHEBI:67139"/>
        <dbReference type="ChEBI" id="CHEBI:537519"/>
        <dbReference type="EC" id="4.3.3.7"/>
    </reaction>
</comment>
<dbReference type="HAMAP" id="MF_00418">
    <property type="entry name" value="DapA"/>
    <property type="match status" value="1"/>
</dbReference>
<evidence type="ECO:0000256" key="1">
    <source>
        <dbReference type="ARBA" id="ARBA00003294"/>
    </source>
</evidence>
<accession>A0A923SQ38</accession>
<evidence type="ECO:0000256" key="11">
    <source>
        <dbReference type="ARBA" id="ARBA00047836"/>
    </source>
</evidence>
<dbReference type="Gene3D" id="3.20.20.70">
    <property type="entry name" value="Aldolase class I"/>
    <property type="match status" value="1"/>
</dbReference>
<dbReference type="EC" id="4.3.3.7" evidence="4 12"/>
<reference evidence="16" key="1">
    <citation type="submission" date="2020-08" db="EMBL/GenBank/DDBJ databases">
        <title>Genome public.</title>
        <authorList>
            <person name="Liu C."/>
            <person name="Sun Q."/>
        </authorList>
    </citation>
    <scope>NUCLEOTIDE SEQUENCE</scope>
    <source>
        <strain evidence="16">BX12</strain>
    </source>
</reference>
<evidence type="ECO:0000313" key="17">
    <source>
        <dbReference type="Proteomes" id="UP000602647"/>
    </source>
</evidence>
<evidence type="ECO:0000256" key="4">
    <source>
        <dbReference type="ARBA" id="ARBA00012086"/>
    </source>
</evidence>
<evidence type="ECO:0000256" key="7">
    <source>
        <dbReference type="ARBA" id="ARBA00022915"/>
    </source>
</evidence>
<dbReference type="SMART" id="SM01130">
    <property type="entry name" value="DHDPS"/>
    <property type="match status" value="1"/>
</dbReference>
<dbReference type="PANTHER" id="PTHR12128:SF66">
    <property type="entry name" value="4-HYDROXY-2-OXOGLUTARATE ALDOLASE, MITOCHONDRIAL"/>
    <property type="match status" value="1"/>
</dbReference>
<feature type="active site" description="Proton donor/acceptor" evidence="12 14">
    <location>
        <position position="134"/>
    </location>
</feature>
<comment type="function">
    <text evidence="1 12">Catalyzes the condensation of (S)-aspartate-beta-semialdehyde [(S)-ASA] and pyruvate to 4-hydroxy-tetrahydrodipicolinate (HTPA).</text>
</comment>
<proteinExistence type="inferred from homology"/>
<name>A0A923SQ38_9FIRM</name>
<feature type="active site" description="Schiff-base intermediate with substrate" evidence="12 14">
    <location>
        <position position="162"/>
    </location>
</feature>
<comment type="similarity">
    <text evidence="3 12 13">Belongs to the DapA family.</text>
</comment>
<protein>
    <recommendedName>
        <fullName evidence="4 12">4-hydroxy-tetrahydrodipicolinate synthase</fullName>
        <shortName evidence="12">HTPA synthase</shortName>
        <ecNumber evidence="4 12">4.3.3.7</ecNumber>
    </recommendedName>
</protein>
<evidence type="ECO:0000256" key="12">
    <source>
        <dbReference type="HAMAP-Rule" id="MF_00418"/>
    </source>
</evidence>
<evidence type="ECO:0000256" key="6">
    <source>
        <dbReference type="ARBA" id="ARBA00022605"/>
    </source>
</evidence>
<keyword evidence="8 12" id="KW-0457">Lysine biosynthesis</keyword>
<keyword evidence="17" id="KW-1185">Reference proteome</keyword>
<sequence>MTLFKGAGVALVTPFSEGKVDYDRLEGLLNWQVSSGIDAVVSCGTTGEASTLNDEEHIRTVKFTVKTVKKKVPVIAGAGSNDTAHAVFMAQALENIGADGLLMVTPYYNKCTQKGLVKHYEKIADSVNIPMILYSVPGRTGVNISPSSVKELSGHPNICGIKEASGNMSQVVEIARYVSEDFALYSGNDDMIVPLLSVGGVGAISTVANVIPSDTSRMIHKYLKGDVKTAKNMQLAMKPLIDAMFIEVNPIPVKAALSMMDKIKPEYRMPLCEAENLSLYEIMTQMKDYGLIQ</sequence>
<evidence type="ECO:0000256" key="2">
    <source>
        <dbReference type="ARBA" id="ARBA00005120"/>
    </source>
</evidence>
<evidence type="ECO:0000256" key="13">
    <source>
        <dbReference type="PIRNR" id="PIRNR001365"/>
    </source>
</evidence>
<feature type="site" description="Part of a proton relay during catalysis" evidence="12">
    <location>
        <position position="108"/>
    </location>
</feature>
<dbReference type="InterPro" id="IPR020624">
    <property type="entry name" value="Schiff_base-form_aldolases_CS"/>
</dbReference>
<organism evidence="16 17">
    <name type="scientific">Zhenpiania hominis</name>
    <dbReference type="NCBI Taxonomy" id="2763644"/>
    <lineage>
        <taxon>Bacteria</taxon>
        <taxon>Bacillati</taxon>
        <taxon>Bacillota</taxon>
        <taxon>Clostridia</taxon>
        <taxon>Peptostreptococcales</taxon>
        <taxon>Anaerovoracaceae</taxon>
        <taxon>Zhenpiania</taxon>
    </lineage>
</organism>
<dbReference type="PIRSF" id="PIRSF001365">
    <property type="entry name" value="DHDPS"/>
    <property type="match status" value="1"/>
</dbReference>
<comment type="caution">
    <text evidence="16">The sequence shown here is derived from an EMBL/GenBank/DDBJ whole genome shotgun (WGS) entry which is preliminary data.</text>
</comment>
<dbReference type="CDD" id="cd00950">
    <property type="entry name" value="DHDPS"/>
    <property type="match status" value="1"/>
</dbReference>
<dbReference type="Pfam" id="PF00701">
    <property type="entry name" value="DHDPS"/>
    <property type="match status" value="1"/>
</dbReference>
<keyword evidence="7 12" id="KW-0220">Diaminopimelate biosynthesis</keyword>
<dbReference type="PROSITE" id="PS00666">
    <property type="entry name" value="DHDPS_2"/>
    <property type="match status" value="1"/>
</dbReference>
<evidence type="ECO:0000313" key="16">
    <source>
        <dbReference type="EMBL" id="MBC6679227.1"/>
    </source>
</evidence>
<dbReference type="GO" id="GO:0008840">
    <property type="term" value="F:4-hydroxy-tetrahydrodipicolinate synthase activity"/>
    <property type="evidence" value="ECO:0007669"/>
    <property type="project" value="UniProtKB-UniRule"/>
</dbReference>
<dbReference type="Proteomes" id="UP000602647">
    <property type="component" value="Unassembled WGS sequence"/>
</dbReference>
<evidence type="ECO:0000256" key="5">
    <source>
        <dbReference type="ARBA" id="ARBA00022490"/>
    </source>
</evidence>
<comment type="pathway">
    <text evidence="2 12">Amino-acid biosynthesis; L-lysine biosynthesis via DAP pathway; (S)-tetrahydrodipicolinate from L-aspartate: step 3/4.</text>
</comment>
<dbReference type="EMBL" id="JACRYT010000003">
    <property type="protein sequence ID" value="MBC6679227.1"/>
    <property type="molecule type" value="Genomic_DNA"/>
</dbReference>
<dbReference type="InterPro" id="IPR005263">
    <property type="entry name" value="DapA"/>
</dbReference>
<dbReference type="RefSeq" id="WP_187302327.1">
    <property type="nucleotide sequence ID" value="NZ_JACRYT010000003.1"/>
</dbReference>
<evidence type="ECO:0000256" key="15">
    <source>
        <dbReference type="PIRSR" id="PIRSR001365-2"/>
    </source>
</evidence>
<dbReference type="InterPro" id="IPR002220">
    <property type="entry name" value="DapA-like"/>
</dbReference>
<evidence type="ECO:0000256" key="8">
    <source>
        <dbReference type="ARBA" id="ARBA00023154"/>
    </source>
</evidence>
<keyword evidence="9 12" id="KW-0456">Lyase</keyword>
<dbReference type="AlphaFoldDB" id="A0A923SQ38"/>
<dbReference type="InterPro" id="IPR013785">
    <property type="entry name" value="Aldolase_TIM"/>
</dbReference>
<dbReference type="InterPro" id="IPR020625">
    <property type="entry name" value="Schiff_base-form_aldolases_AS"/>
</dbReference>
<feature type="binding site" evidence="12 15">
    <location>
        <position position="204"/>
    </location>
    <ligand>
        <name>pyruvate</name>
        <dbReference type="ChEBI" id="CHEBI:15361"/>
    </ligand>
</feature>